<keyword evidence="2 6" id="KW-0997">Cell inner membrane</keyword>
<organism evidence="8 9">
    <name type="scientific">Thalassotalea marina</name>
    <dbReference type="NCBI Taxonomy" id="1673741"/>
    <lineage>
        <taxon>Bacteria</taxon>
        <taxon>Pseudomonadati</taxon>
        <taxon>Pseudomonadota</taxon>
        <taxon>Gammaproteobacteria</taxon>
        <taxon>Alteromonadales</taxon>
        <taxon>Colwelliaceae</taxon>
        <taxon>Thalassotalea</taxon>
    </lineage>
</organism>
<comment type="function">
    <text evidence="6">Involved in the assembly of lipopolysaccharide (LPS). Required for the translocation of LPS from the inner membrane to the outer membrane. Facilitates the transfer of LPS from the inner membrane to the periplasmic protein LptA. Could be a docking site for LptA.</text>
</comment>
<dbReference type="GO" id="GO:0030288">
    <property type="term" value="C:outer membrane-bounded periplasmic space"/>
    <property type="evidence" value="ECO:0007669"/>
    <property type="project" value="TreeGrafter"/>
</dbReference>
<keyword evidence="4 6" id="KW-1133">Transmembrane helix</keyword>
<keyword evidence="5 6" id="KW-0472">Membrane</keyword>
<comment type="subcellular location">
    <subcellularLocation>
        <location evidence="6">Cell inner membrane</location>
        <topology evidence="6">Single-pass membrane protein</topology>
    </subcellularLocation>
</comment>
<sequence length="191" mass="21904">MTRSHVFSLLFFMFAITCYGIIEWRNSNSNVEENIDQLVSPDFIAESLSSETFDSEGKLSYMINAGRMEHYNKLYNGTSVTRFEYPQYTLFPKNSVSPWKISANEGTLYNSNRVKLQNKVLLVSTDETSLIREIHGKYLELDLITNIISSEDNIEIIGDSFVIYGSGLIVDLNTKQLTLTNHEKTIYQQTK</sequence>
<name>A0A919BBQ9_9GAMM</name>
<gene>
    <name evidence="6 8" type="primary">lptC</name>
    <name evidence="8" type="ORF">GCM10017161_02180</name>
</gene>
<evidence type="ECO:0000256" key="7">
    <source>
        <dbReference type="PIRNR" id="PIRNR028513"/>
    </source>
</evidence>
<dbReference type="EMBL" id="BNCK01000001">
    <property type="protein sequence ID" value="GHF78664.1"/>
    <property type="molecule type" value="Genomic_DNA"/>
</dbReference>
<comment type="similarity">
    <text evidence="6 7">Belongs to the LptC family.</text>
</comment>
<dbReference type="PANTHER" id="PTHR37481">
    <property type="entry name" value="LIPOPOLYSACCHARIDE EXPORT SYSTEM PROTEIN LPTC"/>
    <property type="match status" value="1"/>
</dbReference>
<evidence type="ECO:0000256" key="2">
    <source>
        <dbReference type="ARBA" id="ARBA00022519"/>
    </source>
</evidence>
<comment type="subunit">
    <text evidence="6">Component of the lipopolysaccharide transport and assembly complex. Interacts with LptA and the LptBFG transporter complex.</text>
</comment>
<evidence type="ECO:0000256" key="6">
    <source>
        <dbReference type="HAMAP-Rule" id="MF_01915"/>
    </source>
</evidence>
<evidence type="ECO:0000313" key="9">
    <source>
        <dbReference type="Proteomes" id="UP000623842"/>
    </source>
</evidence>
<evidence type="ECO:0000256" key="4">
    <source>
        <dbReference type="ARBA" id="ARBA00022989"/>
    </source>
</evidence>
<keyword evidence="3 6" id="KW-0812">Transmembrane</keyword>
<evidence type="ECO:0000256" key="1">
    <source>
        <dbReference type="ARBA" id="ARBA00022475"/>
    </source>
</evidence>
<reference evidence="8" key="1">
    <citation type="journal article" date="2014" name="Int. J. Syst. Evol. Microbiol.">
        <title>Complete genome sequence of Corynebacterium casei LMG S-19264T (=DSM 44701T), isolated from a smear-ripened cheese.</title>
        <authorList>
            <consortium name="US DOE Joint Genome Institute (JGI-PGF)"/>
            <person name="Walter F."/>
            <person name="Albersmeier A."/>
            <person name="Kalinowski J."/>
            <person name="Ruckert C."/>
        </authorList>
    </citation>
    <scope>NUCLEOTIDE SEQUENCE</scope>
    <source>
        <strain evidence="8">KCTC 42731</strain>
    </source>
</reference>
<evidence type="ECO:0000256" key="3">
    <source>
        <dbReference type="ARBA" id="ARBA00022692"/>
    </source>
</evidence>
<dbReference type="InterPro" id="IPR026265">
    <property type="entry name" value="LptC"/>
</dbReference>
<dbReference type="Gene3D" id="2.60.450.10">
    <property type="entry name" value="Lipopolysaccharide (LPS) transport protein A like domain"/>
    <property type="match status" value="1"/>
</dbReference>
<protein>
    <recommendedName>
        <fullName evidence="6 7">Lipopolysaccharide export system protein LptC</fullName>
    </recommendedName>
</protein>
<evidence type="ECO:0000256" key="5">
    <source>
        <dbReference type="ARBA" id="ARBA00023136"/>
    </source>
</evidence>
<accession>A0A919BBQ9</accession>
<comment type="caution">
    <text evidence="8">The sequence shown here is derived from an EMBL/GenBank/DDBJ whole genome shotgun (WGS) entry which is preliminary data.</text>
</comment>
<dbReference type="GO" id="GO:0015221">
    <property type="term" value="F:lipopolysaccharide transmembrane transporter activity"/>
    <property type="evidence" value="ECO:0007669"/>
    <property type="project" value="InterPro"/>
</dbReference>
<keyword evidence="9" id="KW-1185">Reference proteome</keyword>
<dbReference type="NCBIfam" id="TIGR04409">
    <property type="entry name" value="LptC_YrbK"/>
    <property type="match status" value="1"/>
</dbReference>
<proteinExistence type="inferred from homology"/>
<dbReference type="InterPro" id="IPR052363">
    <property type="entry name" value="LPS_export_LptC"/>
</dbReference>
<dbReference type="GO" id="GO:0005886">
    <property type="term" value="C:plasma membrane"/>
    <property type="evidence" value="ECO:0007669"/>
    <property type="project" value="UniProtKB-SubCell"/>
</dbReference>
<evidence type="ECO:0000313" key="8">
    <source>
        <dbReference type="EMBL" id="GHF78664.1"/>
    </source>
</evidence>
<reference evidence="8" key="2">
    <citation type="submission" date="2020-09" db="EMBL/GenBank/DDBJ databases">
        <authorList>
            <person name="Sun Q."/>
            <person name="Kim S."/>
        </authorList>
    </citation>
    <scope>NUCLEOTIDE SEQUENCE</scope>
    <source>
        <strain evidence="8">KCTC 42731</strain>
    </source>
</reference>
<dbReference type="Proteomes" id="UP000623842">
    <property type="component" value="Unassembled WGS sequence"/>
</dbReference>
<dbReference type="Pfam" id="PF06835">
    <property type="entry name" value="LptC"/>
    <property type="match status" value="1"/>
</dbReference>
<dbReference type="AlphaFoldDB" id="A0A919BBQ9"/>
<keyword evidence="1 6" id="KW-1003">Cell membrane</keyword>
<dbReference type="PIRSF" id="PIRSF028513">
    <property type="entry name" value="LptC"/>
    <property type="match status" value="1"/>
</dbReference>
<dbReference type="GO" id="GO:0017089">
    <property type="term" value="F:glycolipid transfer activity"/>
    <property type="evidence" value="ECO:0007669"/>
    <property type="project" value="TreeGrafter"/>
</dbReference>
<dbReference type="PANTHER" id="PTHR37481:SF1">
    <property type="entry name" value="LIPOPOLYSACCHARIDE EXPORT SYSTEM PROTEIN LPTC"/>
    <property type="match status" value="1"/>
</dbReference>
<dbReference type="RefSeq" id="WP_189766875.1">
    <property type="nucleotide sequence ID" value="NZ_BNCK01000001.1"/>
</dbReference>
<comment type="function">
    <text evidence="7">Required for the translocation of lipopolysaccharide (LPS) from the inner membrane to the outer membrane.</text>
</comment>
<dbReference type="GO" id="GO:0043165">
    <property type="term" value="P:Gram-negative-bacterium-type cell outer membrane assembly"/>
    <property type="evidence" value="ECO:0007669"/>
    <property type="project" value="UniProtKB-UniRule"/>
</dbReference>
<dbReference type="HAMAP" id="MF_01915">
    <property type="entry name" value="LPS_assembly_LptC"/>
    <property type="match status" value="1"/>
</dbReference>
<dbReference type="InterPro" id="IPR010664">
    <property type="entry name" value="LipoPS_assembly_LptC-rel"/>
</dbReference>